<evidence type="ECO:0000313" key="4">
    <source>
        <dbReference type="Proteomes" id="UP000267049"/>
    </source>
</evidence>
<dbReference type="InterPro" id="IPR006976">
    <property type="entry name" value="VanZ-like"/>
</dbReference>
<evidence type="ECO:0000313" key="3">
    <source>
        <dbReference type="EMBL" id="RNF82933.1"/>
    </source>
</evidence>
<dbReference type="EMBL" id="RIBS01000006">
    <property type="protein sequence ID" value="RNF82933.1"/>
    <property type="molecule type" value="Genomic_DNA"/>
</dbReference>
<keyword evidence="1" id="KW-0472">Membrane</keyword>
<dbReference type="AlphaFoldDB" id="A0A3M8SQ71"/>
<organism evidence="3 4">
    <name type="scientific">Montanilutibacter psychrotolerans</name>
    <dbReference type="NCBI Taxonomy" id="1327343"/>
    <lineage>
        <taxon>Bacteria</taxon>
        <taxon>Pseudomonadati</taxon>
        <taxon>Pseudomonadota</taxon>
        <taxon>Gammaproteobacteria</taxon>
        <taxon>Lysobacterales</taxon>
        <taxon>Lysobacteraceae</taxon>
        <taxon>Montanilutibacter</taxon>
    </lineage>
</organism>
<gene>
    <name evidence="3" type="ORF">EER27_13370</name>
</gene>
<sequence length="128" mass="13694">MHRFRRPWLWVGGWVAMIALVAVGSLMSASHLPSPPFHGVDKLEHVVGYALLSGYAAMLFVRLRPRALAAAGLVGYGIGIEFAQAALTTTRMADPADMVANTVGVLIGLLFAATPAARWLQRLDGRLG</sequence>
<dbReference type="OrthoDB" id="3790495at2"/>
<evidence type="ECO:0000259" key="2">
    <source>
        <dbReference type="Pfam" id="PF04892"/>
    </source>
</evidence>
<proteinExistence type="predicted"/>
<evidence type="ECO:0000256" key="1">
    <source>
        <dbReference type="SAM" id="Phobius"/>
    </source>
</evidence>
<feature type="domain" description="VanZ-like" evidence="2">
    <location>
        <begin position="42"/>
        <end position="112"/>
    </location>
</feature>
<dbReference type="PANTHER" id="PTHR28008:SF1">
    <property type="entry name" value="DOMAIN PROTEIN, PUTATIVE (AFU_ORTHOLOGUE AFUA_3G10980)-RELATED"/>
    <property type="match status" value="1"/>
</dbReference>
<feature type="transmembrane region" description="Helical" evidence="1">
    <location>
        <begin position="46"/>
        <end position="61"/>
    </location>
</feature>
<keyword evidence="1" id="KW-0812">Transmembrane</keyword>
<keyword evidence="4" id="KW-1185">Reference proteome</keyword>
<accession>A0A3M8SQ71</accession>
<dbReference type="PANTHER" id="PTHR28008">
    <property type="entry name" value="DOMAIN PROTEIN, PUTATIVE (AFU_ORTHOLOGUE AFUA_3G10980)-RELATED"/>
    <property type="match status" value="1"/>
</dbReference>
<reference evidence="3 4" key="1">
    <citation type="submission" date="2018-11" db="EMBL/GenBank/DDBJ databases">
        <title>Lysobacter cryohumiis sp. nov., isolated from soil in the Tianshan Mountains, Xinjiang, China.</title>
        <authorList>
            <person name="Luo Y."/>
            <person name="Sheng H."/>
        </authorList>
    </citation>
    <scope>NUCLEOTIDE SEQUENCE [LARGE SCALE GENOMIC DNA]</scope>
    <source>
        <strain evidence="3 4">ZS60</strain>
    </source>
</reference>
<feature type="transmembrane region" description="Helical" evidence="1">
    <location>
        <begin position="99"/>
        <end position="120"/>
    </location>
</feature>
<name>A0A3M8SQ71_9GAMM</name>
<comment type="caution">
    <text evidence="3">The sequence shown here is derived from an EMBL/GenBank/DDBJ whole genome shotgun (WGS) entry which is preliminary data.</text>
</comment>
<dbReference type="Pfam" id="PF04892">
    <property type="entry name" value="VanZ"/>
    <property type="match status" value="1"/>
</dbReference>
<keyword evidence="1" id="KW-1133">Transmembrane helix</keyword>
<dbReference type="Proteomes" id="UP000267049">
    <property type="component" value="Unassembled WGS sequence"/>
</dbReference>
<protein>
    <submittedName>
        <fullName evidence="3">VanZ family protein</fullName>
    </submittedName>
</protein>
<feature type="transmembrane region" description="Helical" evidence="1">
    <location>
        <begin position="68"/>
        <end position="87"/>
    </location>
</feature>
<feature type="transmembrane region" description="Helical" evidence="1">
    <location>
        <begin position="7"/>
        <end position="26"/>
    </location>
</feature>